<feature type="domain" description="Zn(2)-C6 fungal-type" evidence="3">
    <location>
        <begin position="26"/>
        <end position="56"/>
    </location>
</feature>
<evidence type="ECO:0000313" key="5">
    <source>
        <dbReference type="Proteomes" id="UP000036947"/>
    </source>
</evidence>
<evidence type="ECO:0000256" key="2">
    <source>
        <dbReference type="SAM" id="MobiDB-lite"/>
    </source>
</evidence>
<dbReference type="GO" id="GO:0005634">
    <property type="term" value="C:nucleus"/>
    <property type="evidence" value="ECO:0007669"/>
    <property type="project" value="TreeGrafter"/>
</dbReference>
<name>A0A0L0MWS7_TOLOC</name>
<reference evidence="4 5" key="1">
    <citation type="journal article" date="2015" name="BMC Genomics">
        <title>The genome of the truffle-parasite Tolypocladium ophioglossoides and the evolution of antifungal peptaibiotics.</title>
        <authorList>
            <person name="Quandt C.A."/>
            <person name="Bushley K.E."/>
            <person name="Spatafora J.W."/>
        </authorList>
    </citation>
    <scope>NUCLEOTIDE SEQUENCE [LARGE SCALE GENOMIC DNA]</scope>
    <source>
        <strain evidence="4 5">CBS 100239</strain>
    </source>
</reference>
<dbReference type="Gene3D" id="4.10.240.10">
    <property type="entry name" value="Zn(2)-C6 fungal-type DNA-binding domain"/>
    <property type="match status" value="1"/>
</dbReference>
<dbReference type="OrthoDB" id="648861at2759"/>
<dbReference type="PROSITE" id="PS50048">
    <property type="entry name" value="ZN2_CY6_FUNGAL_2"/>
    <property type="match status" value="1"/>
</dbReference>
<feature type="region of interest" description="Disordered" evidence="2">
    <location>
        <begin position="118"/>
        <end position="141"/>
    </location>
</feature>
<dbReference type="STRING" id="1163406.A0A0L0MWS7"/>
<dbReference type="PANTHER" id="PTHR37534">
    <property type="entry name" value="TRANSCRIPTIONAL ACTIVATOR PROTEIN UGA3"/>
    <property type="match status" value="1"/>
</dbReference>
<dbReference type="EMBL" id="LFRF01000067">
    <property type="protein sequence ID" value="KND86236.1"/>
    <property type="molecule type" value="Genomic_DNA"/>
</dbReference>
<gene>
    <name evidence="4" type="ORF">TOPH_09143</name>
</gene>
<keyword evidence="1" id="KW-0539">Nucleus</keyword>
<dbReference type="Pfam" id="PF00172">
    <property type="entry name" value="Zn_clus"/>
    <property type="match status" value="1"/>
</dbReference>
<dbReference type="AlphaFoldDB" id="A0A0L0MWS7"/>
<dbReference type="CDD" id="cd00067">
    <property type="entry name" value="GAL4"/>
    <property type="match status" value="1"/>
</dbReference>
<dbReference type="GO" id="GO:0008270">
    <property type="term" value="F:zinc ion binding"/>
    <property type="evidence" value="ECO:0007669"/>
    <property type="project" value="InterPro"/>
</dbReference>
<evidence type="ECO:0000256" key="1">
    <source>
        <dbReference type="ARBA" id="ARBA00023242"/>
    </source>
</evidence>
<dbReference type="Proteomes" id="UP000036947">
    <property type="component" value="Unassembled WGS sequence"/>
</dbReference>
<feature type="compositionally biased region" description="Polar residues" evidence="2">
    <location>
        <begin position="126"/>
        <end position="141"/>
    </location>
</feature>
<protein>
    <submittedName>
        <fullName evidence="4">Sterol uptake control protein 2</fullName>
    </submittedName>
</protein>
<dbReference type="GO" id="GO:0000981">
    <property type="term" value="F:DNA-binding transcription factor activity, RNA polymerase II-specific"/>
    <property type="evidence" value="ECO:0007669"/>
    <property type="project" value="InterPro"/>
</dbReference>
<proteinExistence type="predicted"/>
<evidence type="ECO:0000313" key="4">
    <source>
        <dbReference type="EMBL" id="KND86236.1"/>
    </source>
</evidence>
<dbReference type="SMART" id="SM00066">
    <property type="entry name" value="GAL4"/>
    <property type="match status" value="1"/>
</dbReference>
<dbReference type="InterPro" id="IPR036864">
    <property type="entry name" value="Zn2-C6_fun-type_DNA-bd_sf"/>
</dbReference>
<dbReference type="PANTHER" id="PTHR37534:SF7">
    <property type="entry name" value="TRANSCRIPTIONAL ACTIVATOR PROTEIN UGA3"/>
    <property type="match status" value="1"/>
</dbReference>
<keyword evidence="5" id="KW-1185">Reference proteome</keyword>
<dbReference type="PROSITE" id="PS00463">
    <property type="entry name" value="ZN2_CY6_FUNGAL_1"/>
    <property type="match status" value="1"/>
</dbReference>
<dbReference type="InterPro" id="IPR001138">
    <property type="entry name" value="Zn2Cys6_DnaBD"/>
</dbReference>
<feature type="region of interest" description="Disordered" evidence="2">
    <location>
        <begin position="76"/>
        <end position="104"/>
    </location>
</feature>
<sequence length="590" mass="66063">METETPRELSLDAAQQLGYRGRVRSGCQTCRSRKVKCGEQRPICNNCARLKRHCVYAPRVKRQPEAVSRHEGVILEKNRFSDGGPAQEMDSVSPAKLSPLSQEQACSTRESDPLSVAADASWGDPLQSSESPFTPDTSSGEATLQRNAVSIRMDDTQFINASTSVLISRDIQLTTTIDFLATHEAPLRPAFSFFIQAVECPAITPYDMVNWHRMKTFVVELGTTNAAVATAILAVEALYRTQLYALPSTKAVSIYHASRATYEKLLDDTTQDFSTIIIISFLLCLFEAIHYDMVSVLRDPSELFIHRLASWSKQESPHSPLSLRIVAWLRLLHATAIRAGGPGLLSETVRNLLPRHDEGTPNLRPPPDEQMDVPTSLYEILSAPIFNFYLELQRISSDVAMLTHYHRSRTTGADQEEVVQQMTLLKSRLYSLWEHRSAAECQHPQDLRAHLAPDISEPIITLIEICAAAYYTEIVEMGRVLGDPQSSSTESKQATRRIRDIVDSGCSASSGGKISSGYLRPLFLYAIESMDREEAEWAVERLERIKDPICRSDFFASFAKALLDAQLSNGRRVTSRYFCERFFGVSPPFM</sequence>
<accession>A0A0L0MWS7</accession>
<dbReference type="GO" id="GO:0000976">
    <property type="term" value="F:transcription cis-regulatory region binding"/>
    <property type="evidence" value="ECO:0007669"/>
    <property type="project" value="TreeGrafter"/>
</dbReference>
<organism evidence="4 5">
    <name type="scientific">Tolypocladium ophioglossoides (strain CBS 100239)</name>
    <name type="common">Snaketongue truffleclub</name>
    <name type="synonym">Elaphocordyceps ophioglossoides</name>
    <dbReference type="NCBI Taxonomy" id="1163406"/>
    <lineage>
        <taxon>Eukaryota</taxon>
        <taxon>Fungi</taxon>
        <taxon>Dikarya</taxon>
        <taxon>Ascomycota</taxon>
        <taxon>Pezizomycotina</taxon>
        <taxon>Sordariomycetes</taxon>
        <taxon>Hypocreomycetidae</taxon>
        <taxon>Hypocreales</taxon>
        <taxon>Ophiocordycipitaceae</taxon>
        <taxon>Tolypocladium</taxon>
    </lineage>
</organism>
<comment type="caution">
    <text evidence="4">The sequence shown here is derived from an EMBL/GenBank/DDBJ whole genome shotgun (WGS) entry which is preliminary data.</text>
</comment>
<dbReference type="SUPFAM" id="SSF57701">
    <property type="entry name" value="Zn2/Cys6 DNA-binding domain"/>
    <property type="match status" value="1"/>
</dbReference>
<dbReference type="GO" id="GO:0045944">
    <property type="term" value="P:positive regulation of transcription by RNA polymerase II"/>
    <property type="evidence" value="ECO:0007669"/>
    <property type="project" value="TreeGrafter"/>
</dbReference>
<evidence type="ECO:0000259" key="3">
    <source>
        <dbReference type="PROSITE" id="PS50048"/>
    </source>
</evidence>